<proteinExistence type="predicted"/>
<accession>A0A0F8Z3J4</accession>
<name>A0A0F8Z3J4_9ZZZZ</name>
<organism evidence="1">
    <name type="scientific">marine sediment metagenome</name>
    <dbReference type="NCBI Taxonomy" id="412755"/>
    <lineage>
        <taxon>unclassified sequences</taxon>
        <taxon>metagenomes</taxon>
        <taxon>ecological metagenomes</taxon>
    </lineage>
</organism>
<feature type="non-terminal residue" evidence="1">
    <location>
        <position position="1"/>
    </location>
</feature>
<reference evidence="1" key="1">
    <citation type="journal article" date="2015" name="Nature">
        <title>Complex archaea that bridge the gap between prokaryotes and eukaryotes.</title>
        <authorList>
            <person name="Spang A."/>
            <person name="Saw J.H."/>
            <person name="Jorgensen S.L."/>
            <person name="Zaremba-Niedzwiedzka K."/>
            <person name="Martijn J."/>
            <person name="Lind A.E."/>
            <person name="van Eijk R."/>
            <person name="Schleper C."/>
            <person name="Guy L."/>
            <person name="Ettema T.J."/>
        </authorList>
    </citation>
    <scope>NUCLEOTIDE SEQUENCE</scope>
</reference>
<dbReference type="AlphaFoldDB" id="A0A0F8Z3J4"/>
<sequence>WLCQDDSDDSETGDFVGYLPNFWSTSDNAASTVGTIACSSTTNTRWANYYADHGGNLDDTFLKKLRRAFRKTHFQSPMFASQAIDPESNFSNFRLYTTSNMLDELEEIAFKSDDRIGADLGKYAGRVIFKGVPILYVDTLDDDSSVSTQQGYVYGGDPIFGINHNHFYAICLADEYFRINKPMSKVGQHNVLTIYCDLSYAYICDNRRVAGFLISDYGNGG</sequence>
<gene>
    <name evidence="1" type="ORF">LCGC14_2744630</name>
</gene>
<protein>
    <recommendedName>
        <fullName evidence="2">Bacteriophage Mu GpT domain-containing protein</fullName>
    </recommendedName>
</protein>
<evidence type="ECO:0000313" key="1">
    <source>
        <dbReference type="EMBL" id="KKK88293.1"/>
    </source>
</evidence>
<comment type="caution">
    <text evidence="1">The sequence shown here is derived from an EMBL/GenBank/DDBJ whole genome shotgun (WGS) entry which is preliminary data.</text>
</comment>
<dbReference type="EMBL" id="LAZR01050020">
    <property type="protein sequence ID" value="KKK88293.1"/>
    <property type="molecule type" value="Genomic_DNA"/>
</dbReference>
<evidence type="ECO:0008006" key="2">
    <source>
        <dbReference type="Google" id="ProtNLM"/>
    </source>
</evidence>